<keyword evidence="2" id="KW-1185">Reference proteome</keyword>
<protein>
    <submittedName>
        <fullName evidence="1">Uncharacterized protein</fullName>
    </submittedName>
</protein>
<reference evidence="1 2" key="1">
    <citation type="journal article" date="2014" name="Genome Biol. Evol.">
        <title>The secreted proteins of Achlya hypogyna and Thraustotheca clavata identify the ancestral oomycete secretome and reveal gene acquisitions by horizontal gene transfer.</title>
        <authorList>
            <person name="Misner I."/>
            <person name="Blouin N."/>
            <person name="Leonard G."/>
            <person name="Richards T.A."/>
            <person name="Lane C.E."/>
        </authorList>
    </citation>
    <scope>NUCLEOTIDE SEQUENCE [LARGE SCALE GENOMIC DNA]</scope>
    <source>
        <strain evidence="1 2">ATCC 48635</strain>
    </source>
</reference>
<evidence type="ECO:0000313" key="2">
    <source>
        <dbReference type="Proteomes" id="UP000243579"/>
    </source>
</evidence>
<dbReference type="EMBL" id="JNBR01001430">
    <property type="protein sequence ID" value="OQR87638.1"/>
    <property type="molecule type" value="Genomic_DNA"/>
</dbReference>
<dbReference type="OrthoDB" id="73502at2759"/>
<evidence type="ECO:0000313" key="1">
    <source>
        <dbReference type="EMBL" id="OQR87638.1"/>
    </source>
</evidence>
<proteinExistence type="predicted"/>
<gene>
    <name evidence="1" type="ORF">ACHHYP_08419</name>
</gene>
<dbReference type="STRING" id="1202772.A0A1V9YPD2"/>
<dbReference type="Proteomes" id="UP000243579">
    <property type="component" value="Unassembled WGS sequence"/>
</dbReference>
<accession>A0A1V9YPD2</accession>
<comment type="caution">
    <text evidence="1">The sequence shown here is derived from an EMBL/GenBank/DDBJ whole genome shotgun (WGS) entry which is preliminary data.</text>
</comment>
<sequence length="187" mass="21285">MQRIALSTRQFSTEAAYSFVKSRRAYKAEVSELRKLYMQQELARREKLARDQAAERERIMKAKAARLELKRQKQAIRAEEVAAEKAAHAEFVAARAAEKKLVRDQDAVKALVKREKILETLKAQSNQWIDASNIKEHLSEEVFVFSPPKVEGKDESSRGSAGALSWLERLKSMKPADLDATEPTKKD</sequence>
<name>A0A1V9YPD2_ACHHY</name>
<organism evidence="1 2">
    <name type="scientific">Achlya hypogyna</name>
    <name type="common">Oomycete</name>
    <name type="synonym">Protoachlya hypogyna</name>
    <dbReference type="NCBI Taxonomy" id="1202772"/>
    <lineage>
        <taxon>Eukaryota</taxon>
        <taxon>Sar</taxon>
        <taxon>Stramenopiles</taxon>
        <taxon>Oomycota</taxon>
        <taxon>Saprolegniomycetes</taxon>
        <taxon>Saprolegniales</taxon>
        <taxon>Achlyaceae</taxon>
        <taxon>Achlya</taxon>
    </lineage>
</organism>
<dbReference type="AlphaFoldDB" id="A0A1V9YPD2"/>